<dbReference type="AlphaFoldDB" id="A0A1H8TC64"/>
<dbReference type="EMBL" id="FOEG01000004">
    <property type="protein sequence ID" value="SEO88336.1"/>
    <property type="molecule type" value="Genomic_DNA"/>
</dbReference>
<dbReference type="InterPro" id="IPR019734">
    <property type="entry name" value="TPR_rpt"/>
</dbReference>
<dbReference type="Proteomes" id="UP000199657">
    <property type="component" value="Unassembled WGS sequence"/>
</dbReference>
<dbReference type="SUPFAM" id="SSF48452">
    <property type="entry name" value="TPR-like"/>
    <property type="match status" value="1"/>
</dbReference>
<protein>
    <submittedName>
        <fullName evidence="2">Tetratricopeptide repeat-containing protein</fullName>
    </submittedName>
</protein>
<evidence type="ECO:0000313" key="3">
    <source>
        <dbReference type="Proteomes" id="UP000199657"/>
    </source>
</evidence>
<dbReference type="SMART" id="SM00028">
    <property type="entry name" value="TPR"/>
    <property type="match status" value="2"/>
</dbReference>
<organism evidence="2 3">
    <name type="scientific">Aquisalimonas asiatica</name>
    <dbReference type="NCBI Taxonomy" id="406100"/>
    <lineage>
        <taxon>Bacteria</taxon>
        <taxon>Pseudomonadati</taxon>
        <taxon>Pseudomonadota</taxon>
        <taxon>Gammaproteobacteria</taxon>
        <taxon>Chromatiales</taxon>
        <taxon>Ectothiorhodospiraceae</taxon>
        <taxon>Aquisalimonas</taxon>
    </lineage>
</organism>
<dbReference type="RefSeq" id="WP_091643091.1">
    <property type="nucleotide sequence ID" value="NZ_FOEG01000004.1"/>
</dbReference>
<evidence type="ECO:0000313" key="2">
    <source>
        <dbReference type="EMBL" id="SEO88336.1"/>
    </source>
</evidence>
<name>A0A1H8TC64_9GAMM</name>
<dbReference type="PROSITE" id="PS50005">
    <property type="entry name" value="TPR"/>
    <property type="match status" value="1"/>
</dbReference>
<gene>
    <name evidence="2" type="ORF">SAMN04488052_10437</name>
</gene>
<accession>A0A1H8TC64</accession>
<dbReference type="OrthoDB" id="8421013at2"/>
<feature type="repeat" description="TPR" evidence="1">
    <location>
        <begin position="16"/>
        <end position="49"/>
    </location>
</feature>
<evidence type="ECO:0000256" key="1">
    <source>
        <dbReference type="PROSITE-ProRule" id="PRU00339"/>
    </source>
</evidence>
<reference evidence="2 3" key="1">
    <citation type="submission" date="2016-10" db="EMBL/GenBank/DDBJ databases">
        <authorList>
            <person name="de Groot N.N."/>
        </authorList>
    </citation>
    <scope>NUCLEOTIDE SEQUENCE [LARGE SCALE GENOMIC DNA]</scope>
    <source>
        <strain evidence="2 3">CGMCC 1.6291</strain>
    </source>
</reference>
<keyword evidence="3" id="KW-1185">Reference proteome</keyword>
<dbReference type="InterPro" id="IPR011990">
    <property type="entry name" value="TPR-like_helical_dom_sf"/>
</dbReference>
<dbReference type="Pfam" id="PF14559">
    <property type="entry name" value="TPR_19"/>
    <property type="match status" value="1"/>
</dbReference>
<keyword evidence="1" id="KW-0802">TPR repeat</keyword>
<dbReference type="STRING" id="406100.SAMN04488052_10437"/>
<proteinExistence type="predicted"/>
<dbReference type="Gene3D" id="1.25.40.10">
    <property type="entry name" value="Tetratricopeptide repeat domain"/>
    <property type="match status" value="1"/>
</dbReference>
<sequence length="105" mass="11688">MLDRLEKLLESGQDSPMLRLSLGQGYLKEGRHEEAVDHLRQALQLQQDYSAAWKALGQALTAAGDPDGARAVYDDGIRIARDKGDLQAAKEMEVFRKRLDKQPPG</sequence>